<dbReference type="Pfam" id="PF03478">
    <property type="entry name" value="Beta-prop_KIB1-4"/>
    <property type="match status" value="1"/>
</dbReference>
<evidence type="ECO:0000313" key="3">
    <source>
        <dbReference type="Proteomes" id="UP000250321"/>
    </source>
</evidence>
<dbReference type="PANTHER" id="PTHR44259:SF108">
    <property type="entry name" value="F-BOX PROTEIN SKIP23-LIKE"/>
    <property type="match status" value="1"/>
</dbReference>
<comment type="caution">
    <text evidence="2">The sequence shown here is derived from an EMBL/GenBank/DDBJ whole genome shotgun (WGS) entry which is preliminary data.</text>
</comment>
<dbReference type="PANTHER" id="PTHR44259">
    <property type="entry name" value="OS07G0183000 PROTEIN-RELATED"/>
    <property type="match status" value="1"/>
</dbReference>
<gene>
    <name evidence="2" type="ORF">Pyn_28185</name>
</gene>
<evidence type="ECO:0000313" key="2">
    <source>
        <dbReference type="EMBL" id="PQP97892.1"/>
    </source>
</evidence>
<keyword evidence="3" id="KW-1185">Reference proteome</keyword>
<evidence type="ECO:0000259" key="1">
    <source>
        <dbReference type="Pfam" id="PF03478"/>
    </source>
</evidence>
<dbReference type="AlphaFoldDB" id="A0A314XUW9"/>
<protein>
    <submittedName>
        <fullName evidence="2">Putative F-box protein</fullName>
    </submittedName>
</protein>
<accession>A0A314XUW9</accession>
<dbReference type="InterPro" id="IPR036047">
    <property type="entry name" value="F-box-like_dom_sf"/>
</dbReference>
<dbReference type="InterPro" id="IPR005174">
    <property type="entry name" value="KIB1-4_b-propeller"/>
</dbReference>
<dbReference type="Gene3D" id="1.20.1280.50">
    <property type="match status" value="1"/>
</dbReference>
<dbReference type="EMBL" id="PJQY01001955">
    <property type="protein sequence ID" value="PQP97892.1"/>
    <property type="molecule type" value="Genomic_DNA"/>
</dbReference>
<dbReference type="InterPro" id="IPR050942">
    <property type="entry name" value="F-box_BR-signaling"/>
</dbReference>
<proteinExistence type="predicted"/>
<dbReference type="STRING" id="2094558.A0A314XUW9"/>
<reference evidence="2 3" key="1">
    <citation type="submission" date="2018-02" db="EMBL/GenBank/DDBJ databases">
        <title>Draft genome of wild Prunus yedoensis var. nudiflora.</title>
        <authorList>
            <person name="Baek S."/>
            <person name="Kim J.-H."/>
            <person name="Choi K."/>
            <person name="Kim G.-B."/>
            <person name="Cho A."/>
            <person name="Jang H."/>
            <person name="Shin C.-H."/>
            <person name="Yu H.-J."/>
            <person name="Mun J.-H."/>
        </authorList>
    </citation>
    <scope>NUCLEOTIDE SEQUENCE [LARGE SCALE GENOMIC DNA]</scope>
    <source>
        <strain evidence="3">cv. Jeju island</strain>
        <tissue evidence="2">Leaf</tissue>
    </source>
</reference>
<sequence>MAQTSPNRKVHDWSSLHQDIVDSIAKRMVSQADLIAFAAVCKAWRSAAIKEYFTSRSTLKSPVLMIQANNKEKGTLTPEFYNSSKSTWSKGTFHKLGLLAPKKTKQSFYSSLGWLVAVSEDLKVDLLHPLSHAQIELPDINKVRNHHQQQSFSGVPYEFIASKFVLSSSPSWTCDYIVTVIYRILGGWGFWRPGEDEWTSVGRNIMDLAYYKGQFYAVDFDGNIMVCEIAEPEQPKMRICVPKVPMEPMSASVDQSLYLVESQGALLVVLRLRQWFSSTTEFRVFNVPLEGCGKCWCHWSDFQVKNLGDSALFLGRHNSSFSIKCKNHKNSVCLGNSICFTVDFCECLALTNGDMDASYFVFNMTDGKLKPCLGKRLNLRAPYLWIQAPF</sequence>
<dbReference type="OrthoDB" id="642536at2759"/>
<dbReference type="SUPFAM" id="SSF81383">
    <property type="entry name" value="F-box domain"/>
    <property type="match status" value="1"/>
</dbReference>
<feature type="domain" description="KIB1-4 beta-propeller" evidence="1">
    <location>
        <begin position="100"/>
        <end position="363"/>
    </location>
</feature>
<name>A0A314XUW9_PRUYE</name>
<dbReference type="Proteomes" id="UP000250321">
    <property type="component" value="Unassembled WGS sequence"/>
</dbReference>
<organism evidence="2 3">
    <name type="scientific">Prunus yedoensis var. nudiflora</name>
    <dbReference type="NCBI Taxonomy" id="2094558"/>
    <lineage>
        <taxon>Eukaryota</taxon>
        <taxon>Viridiplantae</taxon>
        <taxon>Streptophyta</taxon>
        <taxon>Embryophyta</taxon>
        <taxon>Tracheophyta</taxon>
        <taxon>Spermatophyta</taxon>
        <taxon>Magnoliopsida</taxon>
        <taxon>eudicotyledons</taxon>
        <taxon>Gunneridae</taxon>
        <taxon>Pentapetalae</taxon>
        <taxon>rosids</taxon>
        <taxon>fabids</taxon>
        <taxon>Rosales</taxon>
        <taxon>Rosaceae</taxon>
        <taxon>Amygdaloideae</taxon>
        <taxon>Amygdaleae</taxon>
        <taxon>Prunus</taxon>
    </lineage>
</organism>